<evidence type="ECO:0000256" key="1">
    <source>
        <dbReference type="SAM" id="MobiDB-lite"/>
    </source>
</evidence>
<proteinExistence type="predicted"/>
<dbReference type="EMBL" id="VCEA01000002">
    <property type="protein sequence ID" value="KAB0351414.1"/>
    <property type="molecule type" value="Genomic_DNA"/>
</dbReference>
<feature type="region of interest" description="Disordered" evidence="1">
    <location>
        <begin position="1"/>
        <end position="24"/>
    </location>
</feature>
<gene>
    <name evidence="2" type="ORF">FD754_016271</name>
</gene>
<reference evidence="2 3" key="1">
    <citation type="submission" date="2019-06" db="EMBL/GenBank/DDBJ databases">
        <title>Discovery of a novel chromosome fission-fusion reversal in muntjac.</title>
        <authorList>
            <person name="Mudd A.B."/>
            <person name="Bredeson J.V."/>
            <person name="Baum R."/>
            <person name="Hockemeyer D."/>
            <person name="Rokhsar D.S."/>
        </authorList>
    </citation>
    <scope>NUCLEOTIDE SEQUENCE [LARGE SCALE GENOMIC DNA]</scope>
    <source>
        <strain evidence="2">UTSW_UCB_Mm</strain>
        <tissue evidence="2">Fibroblast cell line</tissue>
    </source>
</reference>
<name>A0A5N3VQK0_MUNMU</name>
<protein>
    <submittedName>
        <fullName evidence="2">Uncharacterized protein</fullName>
    </submittedName>
</protein>
<evidence type="ECO:0000313" key="3">
    <source>
        <dbReference type="Proteomes" id="UP000326458"/>
    </source>
</evidence>
<keyword evidence="3" id="KW-1185">Reference proteome</keyword>
<dbReference type="AlphaFoldDB" id="A0A5N3VQK0"/>
<comment type="caution">
    <text evidence="2">The sequence shown here is derived from an EMBL/GenBank/DDBJ whole genome shotgun (WGS) entry which is preliminary data.</text>
</comment>
<accession>A0A5N3VQK0</accession>
<sequence length="137" mass="15796">MELNTWKTSESEEGYSEEEESEECAKGEAAIPSNVFQQALSKADYNTFRNRVLLYTVAKKIPKKIVTPAERDVLEVGRRKRRQKQRTLAISLTNCKYERLLPHPTQWCGVREPRAQAVTQIYRVSISSWFPFLLGAC</sequence>
<feature type="compositionally biased region" description="Acidic residues" evidence="1">
    <location>
        <begin position="11"/>
        <end position="22"/>
    </location>
</feature>
<evidence type="ECO:0000313" key="2">
    <source>
        <dbReference type="EMBL" id="KAB0351414.1"/>
    </source>
</evidence>
<organism evidence="2 3">
    <name type="scientific">Muntiacus muntjak</name>
    <name type="common">Barking deer</name>
    <name type="synonym">Indian muntjac</name>
    <dbReference type="NCBI Taxonomy" id="9888"/>
    <lineage>
        <taxon>Eukaryota</taxon>
        <taxon>Metazoa</taxon>
        <taxon>Chordata</taxon>
        <taxon>Craniata</taxon>
        <taxon>Vertebrata</taxon>
        <taxon>Euteleostomi</taxon>
        <taxon>Mammalia</taxon>
        <taxon>Eutheria</taxon>
        <taxon>Laurasiatheria</taxon>
        <taxon>Artiodactyla</taxon>
        <taxon>Ruminantia</taxon>
        <taxon>Pecora</taxon>
        <taxon>Cervidae</taxon>
        <taxon>Muntiacinae</taxon>
        <taxon>Muntiacus</taxon>
    </lineage>
</organism>
<dbReference type="Proteomes" id="UP000326458">
    <property type="component" value="Unassembled WGS sequence"/>
</dbReference>